<name>A0ACD4UH63_9CAUD</name>
<dbReference type="EMBL" id="OR159659">
    <property type="protein sequence ID" value="WKW85484.1"/>
    <property type="molecule type" value="Genomic_DNA"/>
</dbReference>
<reference evidence="1" key="1">
    <citation type="submission" date="2023-06" db="EMBL/GenBank/DDBJ databases">
        <authorList>
            <person name="DeJong R.J."/>
            <person name="Yoon E."/>
            <person name="Radersma M."/>
            <person name="Veenstra M."/>
            <person name="Churu J."/>
            <person name="Moleakunnel K."/>
            <person name="Weaver G."/>
            <person name="Hill E."/>
            <person name="Janvier A."/>
            <person name="Harlow L."/>
            <person name="Kramer C."/>
            <person name="Seinen K."/>
            <person name="Chen A."/>
            <person name="Minasian M."/>
            <person name="Doorn S."/>
            <person name="Dole C."/>
            <person name="Ramsey F."/>
            <person name="Nieze J."/>
            <person name="Baker A."/>
            <person name="Swierenga S."/>
            <person name="White A."/>
            <person name="Howland A."/>
            <person name="Ko C."/>
            <person name="Russell D.A."/>
            <person name="Jacobs-Sera D."/>
            <person name="Hatfull G.F."/>
        </authorList>
    </citation>
    <scope>NUCLEOTIDE SEQUENCE</scope>
</reference>
<sequence length="580" mass="63545">MGRAPSEAVQKAFVAPTAEIIRRVEVYESDGETPWRPDLWATMLTGGQVTADLGEEERRSVDIELNNDTGELSPRPDGLWWDKVLKVFYGIRLHGQERPPSVAIVEEFEAVGQGLAIKTALAQAGVKTVFYDPLIVNYSELEPFDVIVSVSSSYPRKAALLTEAFQRGKSIITMAPQATSVQLPLLVGASGAVITATDTRRAGQSDSTDSVMVGWDGAWEMAPHAYTKIQTVPATAKVLAYGDDSVGGSSPLVMMTTGIDGQGWIHLQQKAADTTSITANYGDFVNFLGAAMRRLDYYVQEDMWETQIGEFLPDGIDDADDFGDRIKFTGRDYVKRCMADQFSKATMFTKDQYVEDVIKAIAANANIRKFALQPTGRTLGKDTTFERGTERWKAMYDIATAANCDLYFDAHGFLVLAPQNDPLLSPPNLSLVTGPGGNLVKRGKKTSDSQIFNHIVVTGESSDTTVPLVFAEVENADPGSPTNVNRIGRRTKPYSSPLVTSTAQALELANTMLSVAALEEFELDFSSVLHPWVEPGEILEMEEENDDRQWGPRRYLINSLTFPLDLGPMSGTGKRITKVV</sequence>
<protein>
    <submittedName>
        <fullName evidence="1">Minor tail protein</fullName>
    </submittedName>
</protein>
<gene>
    <name evidence="1" type="primary">32</name>
    <name evidence="1" type="ORF">SEA_REYNAULD_32</name>
</gene>
<organism evidence="1 2">
    <name type="scientific">Rhodococcus phage Reynauld</name>
    <dbReference type="NCBI Taxonomy" id="3062845"/>
    <lineage>
        <taxon>Viruses</taxon>
        <taxon>Duplodnaviria</taxon>
        <taxon>Heunggongvirae</taxon>
        <taxon>Uroviricota</taxon>
        <taxon>Caudoviricetes</taxon>
        <taxon>Caudoviricetes incertae sedis</taxon>
        <taxon>Reynauldvirus</taxon>
        <taxon>Reynauldvirus reynauld</taxon>
    </lineage>
</organism>
<evidence type="ECO:0000313" key="2">
    <source>
        <dbReference type="Proteomes" id="UP001654496"/>
    </source>
</evidence>
<keyword evidence="2" id="KW-1185">Reference proteome</keyword>
<evidence type="ECO:0000313" key="1">
    <source>
        <dbReference type="EMBL" id="WKW85484.1"/>
    </source>
</evidence>
<proteinExistence type="predicted"/>
<accession>A0ACD4UH63</accession>
<dbReference type="Proteomes" id="UP001654496">
    <property type="component" value="Segment"/>
</dbReference>